<dbReference type="InterPro" id="IPR003593">
    <property type="entry name" value="AAA+_ATPase"/>
</dbReference>
<dbReference type="PROSITE" id="PS50893">
    <property type="entry name" value="ABC_TRANSPORTER_2"/>
    <property type="match status" value="1"/>
</dbReference>
<sequence>MSAQTNKTKSRALDGLTRKGGTALIFAIAAPLIGGLLLVWQAWTLADVLGRAIELGEPAAALAPSILLIFGLLLVRSLLGALGEQAGLSGAETIKLHLRRGLMAQLLARSPRAVDTAPSGVAAAAIIDQVDTLEGYFARYLPAAMQAALLPLIFGAIILPLDWVAGVLFLITAPLIPVFMALVGWGAQIATDRQARALSHLSGRFADRLRGLLTLKLFGREAAETAGIVEASEALRLRTLKVLRIAFLSSAVLEFFAALGVAGIALYVGLTFIDYLQLRSSPLSLQLGMFLLLMAPEVYNPLRLFASHYHDRDTARSAMLEIEQQLGNPSAEAPPLNDIAPRQGPALALRLAGVTLRTPDRMASVALDLSFDVPAGQTIALLGPSGSGKSTLLEAIVGLREHSGEILLDDRKLAQWPEGELRARSFLLTQKPRIIHASLAQNIALGRPGATRQEIESAAARALVSDFALGLPDGLDTLVGEDGVGLSGGQAQRIALARLFLRDAGLILLDEPTAHLGADMEQEIATNLLAYARGRTMVIATHSEALAARMDRAYRLTGGDLFATPLPKTKRGVA</sequence>
<dbReference type="InterPro" id="IPR014216">
    <property type="entry name" value="ABC_transptr_CydD"/>
</dbReference>
<dbReference type="GO" id="GO:0034040">
    <property type="term" value="F:ATPase-coupled lipid transmembrane transporter activity"/>
    <property type="evidence" value="ECO:0007669"/>
    <property type="project" value="TreeGrafter"/>
</dbReference>
<feature type="domain" description="ABC transporter" evidence="9">
    <location>
        <begin position="349"/>
        <end position="574"/>
    </location>
</feature>
<dbReference type="AlphaFoldDB" id="A0A7W6IKA0"/>
<keyword evidence="5 11" id="KW-0067">ATP-binding</keyword>
<dbReference type="EMBL" id="JACIEW010000001">
    <property type="protein sequence ID" value="MBB4051125.1"/>
    <property type="molecule type" value="Genomic_DNA"/>
</dbReference>
<dbReference type="PANTHER" id="PTHR24221:SF261">
    <property type="entry name" value="GLUTATHIONE_L-CYSTEINE TRANSPORT SYSTEM ATP-BINDING_PERMEASE PROTEIN CYDD"/>
    <property type="match status" value="1"/>
</dbReference>
<evidence type="ECO:0000256" key="8">
    <source>
        <dbReference type="SAM" id="Phobius"/>
    </source>
</evidence>
<dbReference type="InterPro" id="IPR036640">
    <property type="entry name" value="ABC1_TM_sf"/>
</dbReference>
<dbReference type="GO" id="GO:0140359">
    <property type="term" value="F:ABC-type transporter activity"/>
    <property type="evidence" value="ECO:0007669"/>
    <property type="project" value="InterPro"/>
</dbReference>
<dbReference type="SMART" id="SM00382">
    <property type="entry name" value="AAA"/>
    <property type="match status" value="1"/>
</dbReference>
<keyword evidence="7 8" id="KW-0472">Membrane</keyword>
<comment type="subcellular location">
    <subcellularLocation>
        <location evidence="1">Cell membrane</location>
        <topology evidence="1">Multi-pass membrane protein</topology>
    </subcellularLocation>
</comment>
<evidence type="ECO:0000256" key="3">
    <source>
        <dbReference type="ARBA" id="ARBA00022692"/>
    </source>
</evidence>
<keyword evidence="6 8" id="KW-1133">Transmembrane helix</keyword>
<keyword evidence="3 8" id="KW-0812">Transmembrane</keyword>
<dbReference type="InterPro" id="IPR017871">
    <property type="entry name" value="ABC_transporter-like_CS"/>
</dbReference>
<dbReference type="GO" id="GO:0005886">
    <property type="term" value="C:plasma membrane"/>
    <property type="evidence" value="ECO:0007669"/>
    <property type="project" value="UniProtKB-SubCell"/>
</dbReference>
<dbReference type="GO" id="GO:0042883">
    <property type="term" value="P:cysteine transport"/>
    <property type="evidence" value="ECO:0007669"/>
    <property type="project" value="InterPro"/>
</dbReference>
<evidence type="ECO:0000256" key="6">
    <source>
        <dbReference type="ARBA" id="ARBA00022989"/>
    </source>
</evidence>
<evidence type="ECO:0000313" key="11">
    <source>
        <dbReference type="EMBL" id="MBB4051125.1"/>
    </source>
</evidence>
<feature type="domain" description="ABC transmembrane type-1" evidence="10">
    <location>
        <begin position="25"/>
        <end position="311"/>
    </location>
</feature>
<dbReference type="RefSeq" id="WP_253559985.1">
    <property type="nucleotide sequence ID" value="NZ_JACIEW010000001.1"/>
</dbReference>
<feature type="transmembrane region" description="Helical" evidence="8">
    <location>
        <begin position="140"/>
        <end position="161"/>
    </location>
</feature>
<protein>
    <submittedName>
        <fullName evidence="11">ATP-binding cassette subfamily C protein CydD</fullName>
    </submittedName>
</protein>
<dbReference type="SUPFAM" id="SSF52540">
    <property type="entry name" value="P-loop containing nucleoside triphosphate hydrolases"/>
    <property type="match status" value="1"/>
</dbReference>
<feature type="transmembrane region" description="Helical" evidence="8">
    <location>
        <begin position="245"/>
        <end position="273"/>
    </location>
</feature>
<dbReference type="InterPro" id="IPR003439">
    <property type="entry name" value="ABC_transporter-like_ATP-bd"/>
</dbReference>
<dbReference type="Gene3D" id="1.20.1560.10">
    <property type="entry name" value="ABC transporter type 1, transmembrane domain"/>
    <property type="match status" value="1"/>
</dbReference>
<gene>
    <name evidence="11" type="ORF">GGR20_000743</name>
</gene>
<feature type="transmembrane region" description="Helical" evidence="8">
    <location>
        <begin position="167"/>
        <end position="187"/>
    </location>
</feature>
<evidence type="ECO:0000256" key="4">
    <source>
        <dbReference type="ARBA" id="ARBA00022741"/>
    </source>
</evidence>
<dbReference type="NCBIfam" id="TIGR02857">
    <property type="entry name" value="CydD"/>
    <property type="match status" value="1"/>
</dbReference>
<dbReference type="PROSITE" id="PS50929">
    <property type="entry name" value="ABC_TM1F"/>
    <property type="match status" value="1"/>
</dbReference>
<keyword evidence="12" id="KW-1185">Reference proteome</keyword>
<dbReference type="InterPro" id="IPR039421">
    <property type="entry name" value="Type_1_exporter"/>
</dbReference>
<name>A0A7W6IKA0_9HYPH</name>
<evidence type="ECO:0000259" key="9">
    <source>
        <dbReference type="PROSITE" id="PS50893"/>
    </source>
</evidence>
<evidence type="ECO:0000313" key="12">
    <source>
        <dbReference type="Proteomes" id="UP000547011"/>
    </source>
</evidence>
<dbReference type="SUPFAM" id="SSF90123">
    <property type="entry name" value="ABC transporter transmembrane region"/>
    <property type="match status" value="1"/>
</dbReference>
<dbReference type="CDD" id="cd18584">
    <property type="entry name" value="ABC_6TM_AarD_CydD"/>
    <property type="match status" value="1"/>
</dbReference>
<dbReference type="PROSITE" id="PS00211">
    <property type="entry name" value="ABC_TRANSPORTER_1"/>
    <property type="match status" value="1"/>
</dbReference>
<dbReference type="Pfam" id="PF00005">
    <property type="entry name" value="ABC_tran"/>
    <property type="match status" value="1"/>
</dbReference>
<dbReference type="Pfam" id="PF00664">
    <property type="entry name" value="ABC_membrane"/>
    <property type="match status" value="1"/>
</dbReference>
<proteinExistence type="inferred from homology"/>
<dbReference type="InterPro" id="IPR027417">
    <property type="entry name" value="P-loop_NTPase"/>
</dbReference>
<dbReference type="Gene3D" id="3.40.50.300">
    <property type="entry name" value="P-loop containing nucleotide triphosphate hydrolases"/>
    <property type="match status" value="1"/>
</dbReference>
<dbReference type="Proteomes" id="UP000547011">
    <property type="component" value="Unassembled WGS sequence"/>
</dbReference>
<dbReference type="PANTHER" id="PTHR24221">
    <property type="entry name" value="ATP-BINDING CASSETTE SUB-FAMILY B"/>
    <property type="match status" value="1"/>
</dbReference>
<evidence type="ECO:0000256" key="7">
    <source>
        <dbReference type="ARBA" id="ARBA00023136"/>
    </source>
</evidence>
<feature type="transmembrane region" description="Helical" evidence="8">
    <location>
        <begin position="21"/>
        <end position="40"/>
    </location>
</feature>
<comment type="similarity">
    <text evidence="2">Belongs to the ABC transporter superfamily.</text>
</comment>
<organism evidence="11 12">
    <name type="scientific">Devosia subaequoris</name>
    <dbReference type="NCBI Taxonomy" id="395930"/>
    <lineage>
        <taxon>Bacteria</taxon>
        <taxon>Pseudomonadati</taxon>
        <taxon>Pseudomonadota</taxon>
        <taxon>Alphaproteobacteria</taxon>
        <taxon>Hyphomicrobiales</taxon>
        <taxon>Devosiaceae</taxon>
        <taxon>Devosia</taxon>
    </lineage>
</organism>
<feature type="transmembrane region" description="Helical" evidence="8">
    <location>
        <begin position="60"/>
        <end position="79"/>
    </location>
</feature>
<reference evidence="11 12" key="1">
    <citation type="submission" date="2020-08" db="EMBL/GenBank/DDBJ databases">
        <title>Genomic Encyclopedia of Type Strains, Phase IV (KMG-IV): sequencing the most valuable type-strain genomes for metagenomic binning, comparative biology and taxonomic classification.</title>
        <authorList>
            <person name="Goeker M."/>
        </authorList>
    </citation>
    <scope>NUCLEOTIDE SEQUENCE [LARGE SCALE GENOMIC DNA]</scope>
    <source>
        <strain evidence="11 12">DSM 23447</strain>
    </source>
</reference>
<dbReference type="GO" id="GO:0016887">
    <property type="term" value="F:ATP hydrolysis activity"/>
    <property type="evidence" value="ECO:0007669"/>
    <property type="project" value="InterPro"/>
</dbReference>
<comment type="caution">
    <text evidence="11">The sequence shown here is derived from an EMBL/GenBank/DDBJ whole genome shotgun (WGS) entry which is preliminary data.</text>
</comment>
<dbReference type="GO" id="GO:0005524">
    <property type="term" value="F:ATP binding"/>
    <property type="evidence" value="ECO:0007669"/>
    <property type="project" value="UniProtKB-KW"/>
</dbReference>
<evidence type="ECO:0000256" key="1">
    <source>
        <dbReference type="ARBA" id="ARBA00004651"/>
    </source>
</evidence>
<dbReference type="InterPro" id="IPR011527">
    <property type="entry name" value="ABC1_TM_dom"/>
</dbReference>
<accession>A0A7W6IKA0</accession>
<evidence type="ECO:0000256" key="5">
    <source>
        <dbReference type="ARBA" id="ARBA00022840"/>
    </source>
</evidence>
<evidence type="ECO:0000256" key="2">
    <source>
        <dbReference type="ARBA" id="ARBA00005417"/>
    </source>
</evidence>
<evidence type="ECO:0000259" key="10">
    <source>
        <dbReference type="PROSITE" id="PS50929"/>
    </source>
</evidence>
<keyword evidence="4" id="KW-0547">Nucleotide-binding</keyword>